<comment type="caution">
    <text evidence="1">The sequence shown here is derived from an EMBL/GenBank/DDBJ whole genome shotgun (WGS) entry which is preliminary data.</text>
</comment>
<reference evidence="1" key="1">
    <citation type="submission" date="2022-04" db="EMBL/GenBank/DDBJ databases">
        <title>Genome of the entomopathogenic fungus Entomophthora muscae.</title>
        <authorList>
            <person name="Elya C."/>
            <person name="Lovett B.R."/>
            <person name="Lee E."/>
            <person name="Macias A.M."/>
            <person name="Hajek A.E."/>
            <person name="De Bivort B.L."/>
            <person name="Kasson M.T."/>
            <person name="De Fine Licht H.H."/>
            <person name="Stajich J.E."/>
        </authorList>
    </citation>
    <scope>NUCLEOTIDE SEQUENCE</scope>
    <source>
        <strain evidence="1">Berkeley</strain>
    </source>
</reference>
<dbReference type="EMBL" id="QTSX02006581">
    <property type="protein sequence ID" value="KAJ9052927.1"/>
    <property type="molecule type" value="Genomic_DNA"/>
</dbReference>
<sequence length="233" mass="25128">MLSASPAHRLSKGKVPTGTVKFRATGSSNPTPFMTQPLGLIWGQRVPWYSASAYCHEGQSPQASSRASTWGQAAGPIGWGFGWWDGSPLYLLAQVSWLAPPCPAWDLWGGMDPYLGSPQSLSANGHICPGIPTILTRPLLPLLRNLYTSLGWHKGAEGCRVSTEAHLCLPHPILAMSCTPSHFTVTVPLPQDPTPACFWWQVAPQGQKALICLGQARSWAYSPAAGYLQKRGV</sequence>
<organism evidence="1 2">
    <name type="scientific">Entomophthora muscae</name>
    <dbReference type="NCBI Taxonomy" id="34485"/>
    <lineage>
        <taxon>Eukaryota</taxon>
        <taxon>Fungi</taxon>
        <taxon>Fungi incertae sedis</taxon>
        <taxon>Zoopagomycota</taxon>
        <taxon>Entomophthoromycotina</taxon>
        <taxon>Entomophthoromycetes</taxon>
        <taxon>Entomophthorales</taxon>
        <taxon>Entomophthoraceae</taxon>
        <taxon>Entomophthora</taxon>
    </lineage>
</organism>
<gene>
    <name evidence="1" type="ORF">DSO57_1029257</name>
</gene>
<evidence type="ECO:0000313" key="1">
    <source>
        <dbReference type="EMBL" id="KAJ9052927.1"/>
    </source>
</evidence>
<proteinExistence type="predicted"/>
<dbReference type="Proteomes" id="UP001165960">
    <property type="component" value="Unassembled WGS sequence"/>
</dbReference>
<name>A0ACC2RS58_9FUNG</name>
<protein>
    <submittedName>
        <fullName evidence="1">Uncharacterized protein</fullName>
    </submittedName>
</protein>
<keyword evidence="2" id="KW-1185">Reference proteome</keyword>
<accession>A0ACC2RS58</accession>
<evidence type="ECO:0000313" key="2">
    <source>
        <dbReference type="Proteomes" id="UP001165960"/>
    </source>
</evidence>